<evidence type="ECO:0000313" key="3">
    <source>
        <dbReference type="EMBL" id="MSR92661.1"/>
    </source>
</evidence>
<gene>
    <name evidence="3" type="ORF">FYJ33_15135</name>
</gene>
<dbReference type="EMBL" id="VULX01000043">
    <property type="protein sequence ID" value="MSR92661.1"/>
    <property type="molecule type" value="Genomic_DNA"/>
</dbReference>
<feature type="transmembrane region" description="Helical" evidence="2">
    <location>
        <begin position="326"/>
        <end position="350"/>
    </location>
</feature>
<dbReference type="Proteomes" id="UP000460287">
    <property type="component" value="Unassembled WGS sequence"/>
</dbReference>
<reference evidence="3 4" key="1">
    <citation type="submission" date="2019-08" db="EMBL/GenBank/DDBJ databases">
        <title>In-depth cultivation of the pig gut microbiome towards novel bacterial diversity and tailored functional studies.</title>
        <authorList>
            <person name="Wylensek D."/>
            <person name="Hitch T.C.A."/>
            <person name="Clavel T."/>
        </authorList>
    </citation>
    <scope>NUCLEOTIDE SEQUENCE [LARGE SCALE GENOMIC DNA]</scope>
    <source>
        <strain evidence="3 4">WCA-383-APC-5B</strain>
    </source>
</reference>
<name>A0A7X2N0T7_9CLOT</name>
<proteinExistence type="predicted"/>
<feature type="coiled-coil region" evidence="1">
    <location>
        <begin position="566"/>
        <end position="593"/>
    </location>
</feature>
<evidence type="ECO:0000256" key="1">
    <source>
        <dbReference type="SAM" id="Coils"/>
    </source>
</evidence>
<protein>
    <submittedName>
        <fullName evidence="3">Uncharacterized protein</fullName>
    </submittedName>
</protein>
<evidence type="ECO:0000313" key="4">
    <source>
        <dbReference type="Proteomes" id="UP000460287"/>
    </source>
</evidence>
<comment type="caution">
    <text evidence="3">The sequence shown here is derived from an EMBL/GenBank/DDBJ whole genome shotgun (WGS) entry which is preliminary data.</text>
</comment>
<evidence type="ECO:0000256" key="2">
    <source>
        <dbReference type="SAM" id="Phobius"/>
    </source>
</evidence>
<dbReference type="AlphaFoldDB" id="A0A7X2N0T7"/>
<keyword evidence="2" id="KW-1133">Transmembrane helix</keyword>
<accession>A0A7X2N0T7</accession>
<feature type="transmembrane region" description="Helical" evidence="2">
    <location>
        <begin position="509"/>
        <end position="529"/>
    </location>
</feature>
<keyword evidence="2" id="KW-0472">Membrane</keyword>
<keyword evidence="4" id="KW-1185">Reference proteome</keyword>
<organism evidence="3 4">
    <name type="scientific">Inconstantimicrobium porci</name>
    <dbReference type="NCBI Taxonomy" id="2652291"/>
    <lineage>
        <taxon>Bacteria</taxon>
        <taxon>Bacillati</taxon>
        <taxon>Bacillota</taxon>
        <taxon>Clostridia</taxon>
        <taxon>Eubacteriales</taxon>
        <taxon>Clostridiaceae</taxon>
        <taxon>Inconstantimicrobium</taxon>
    </lineage>
</organism>
<dbReference type="RefSeq" id="WP_154532762.1">
    <property type="nucleotide sequence ID" value="NZ_VULX01000043.1"/>
</dbReference>
<sequence>MNDILEKLMKLMPSSPTELTDKNKAKIREYMPVPNDFDILWADIQSFAGYPEGTVITDRGIVLKASRRALKKSKKGENKKENELKLFYQIVIWEYFDPESYSFDREEIEGEKVYVLRNGDVPILYFKNKDVCSFFENYEKELQRIESQAYDFSESAALGEVEALNFEQATFNAAYGADQSKTGHGIYAEEGSTILDKLSGDNSTVVGRDNAKNGPDKLINGKPVQCKFCKNAYSSVGACFKKNPDTGALEYRYYDLKSGKPMQVEVPSDQYEKAVLAMEKKIAKGQVPGVTDPSQAKELVRKSKLTYAQARNLAKAGTFESITYDIATGTVTCTFAAGISALASFGIVFWKTKNRKKAQDAAIDTAIQVFGLAFAANLISNQIARTGLTKAMIPISEKITDALGTKLVTELINAKRALLGQAKISGGAASKSFAKALRSTAVSEGVLFTVFAVPDIYKVIDKKISGAQFVKNMVSLSASFFGNIAGAYGAGIAAGKIGEKVGKKVDKRLGAVLGFVGGLIGGTVLGVAMRQLTNLFKEDDAVITARLFNAAVANLAVDYLMTEEEIDRLISELDDAGKDINKLQRDLLKSNHQYYDIEQFLIPYFEKAVNTREVIKDEDVIEIDMVPAFA</sequence>
<keyword evidence="1" id="KW-0175">Coiled coil</keyword>
<keyword evidence="2" id="KW-0812">Transmembrane</keyword>